<reference evidence="6 7" key="1">
    <citation type="submission" date="2018-11" db="EMBL/GenBank/DDBJ databases">
        <title>Multidrug-resistant genes are associated with an 42-kb island TGI1 carrying a complex class 1 integron in a Trueperella pyogenes.</title>
        <authorList>
            <person name="Dong W."/>
        </authorList>
    </citation>
    <scope>NUCLEOTIDE SEQUENCE [LARGE SCALE GENOMIC DNA]</scope>
    <source>
        <strain evidence="6 7">TP4</strain>
    </source>
</reference>
<dbReference type="GO" id="GO:0003700">
    <property type="term" value="F:DNA-binding transcription factor activity"/>
    <property type="evidence" value="ECO:0007669"/>
    <property type="project" value="TreeGrafter"/>
</dbReference>
<dbReference type="PANTHER" id="PTHR30146">
    <property type="entry name" value="LACI-RELATED TRANSCRIPTIONAL REPRESSOR"/>
    <property type="match status" value="1"/>
</dbReference>
<dbReference type="Gene3D" id="1.10.260.40">
    <property type="entry name" value="lambda repressor-like DNA-binding domains"/>
    <property type="match status" value="1"/>
</dbReference>
<dbReference type="RefSeq" id="WP_126920173.1">
    <property type="nucleotide sequence ID" value="NZ_CP033905.1"/>
</dbReference>
<feature type="domain" description="HTH cro/C1-type" evidence="5">
    <location>
        <begin position="8"/>
        <end position="51"/>
    </location>
</feature>
<organism evidence="6 7">
    <name type="scientific">Trueperella pyogenes</name>
    <dbReference type="NCBI Taxonomy" id="1661"/>
    <lineage>
        <taxon>Bacteria</taxon>
        <taxon>Bacillati</taxon>
        <taxon>Actinomycetota</taxon>
        <taxon>Actinomycetes</taxon>
        <taxon>Actinomycetales</taxon>
        <taxon>Actinomycetaceae</taxon>
        <taxon>Trueperella</taxon>
    </lineage>
</organism>
<name>A0A3Q9GHM6_9ACTO</name>
<dbReference type="PROSITE" id="PS50932">
    <property type="entry name" value="HTH_LACI_2"/>
    <property type="match status" value="1"/>
</dbReference>
<dbReference type="SMART" id="SM00354">
    <property type="entry name" value="HTH_LACI"/>
    <property type="match status" value="1"/>
</dbReference>
<keyword evidence="2" id="KW-0238">DNA-binding</keyword>
<dbReference type="GO" id="GO:0000976">
    <property type="term" value="F:transcription cis-regulatory region binding"/>
    <property type="evidence" value="ECO:0007669"/>
    <property type="project" value="TreeGrafter"/>
</dbReference>
<protein>
    <submittedName>
        <fullName evidence="6">LacI family transcriptional regulator</fullName>
    </submittedName>
</protein>
<dbReference type="InterPro" id="IPR000843">
    <property type="entry name" value="HTH_LacI"/>
</dbReference>
<evidence type="ECO:0000256" key="1">
    <source>
        <dbReference type="ARBA" id="ARBA00023015"/>
    </source>
</evidence>
<dbReference type="InterPro" id="IPR010982">
    <property type="entry name" value="Lambda_DNA-bd_dom_sf"/>
</dbReference>
<dbReference type="AlphaFoldDB" id="A0A3Q9GHM6"/>
<evidence type="ECO:0000256" key="3">
    <source>
        <dbReference type="ARBA" id="ARBA00023163"/>
    </source>
</evidence>
<dbReference type="PANTHER" id="PTHR30146:SF153">
    <property type="entry name" value="LACTOSE OPERON REPRESSOR"/>
    <property type="match status" value="1"/>
</dbReference>
<dbReference type="SUPFAM" id="SSF47413">
    <property type="entry name" value="lambda repressor-like DNA-binding domains"/>
    <property type="match status" value="1"/>
</dbReference>
<dbReference type="Proteomes" id="UP000275951">
    <property type="component" value="Chromosome"/>
</dbReference>
<dbReference type="EMBL" id="CP033905">
    <property type="protein sequence ID" value="AZR06914.1"/>
    <property type="molecule type" value="Genomic_DNA"/>
</dbReference>
<proteinExistence type="predicted"/>
<evidence type="ECO:0000259" key="4">
    <source>
        <dbReference type="PROSITE" id="PS50932"/>
    </source>
</evidence>
<dbReference type="Pfam" id="PF13377">
    <property type="entry name" value="Peripla_BP_3"/>
    <property type="match status" value="1"/>
</dbReference>
<evidence type="ECO:0000313" key="7">
    <source>
        <dbReference type="Proteomes" id="UP000275951"/>
    </source>
</evidence>
<dbReference type="Pfam" id="PF00356">
    <property type="entry name" value="LacI"/>
    <property type="match status" value="1"/>
</dbReference>
<accession>A0A3Q9GHM6</accession>
<dbReference type="Gene3D" id="3.40.50.2300">
    <property type="match status" value="2"/>
</dbReference>
<evidence type="ECO:0000259" key="5">
    <source>
        <dbReference type="PROSITE" id="PS50943"/>
    </source>
</evidence>
<dbReference type="InterPro" id="IPR028082">
    <property type="entry name" value="Peripla_BP_I"/>
</dbReference>
<dbReference type="InterPro" id="IPR046335">
    <property type="entry name" value="LacI/GalR-like_sensor"/>
</dbReference>
<dbReference type="PROSITE" id="PS50943">
    <property type="entry name" value="HTH_CROC1"/>
    <property type="match status" value="1"/>
</dbReference>
<evidence type="ECO:0000313" key="6">
    <source>
        <dbReference type="EMBL" id="AZR06914.1"/>
    </source>
</evidence>
<sequence length="354" mass="38435">MAATRTPTSKDVANLAGVSQTTVSYVLNGKGNISAKTVRKVERAIAELNYQPHLGARALKGQKTSVLGLIVQLDESTVAADALPYIDAIVRTARRNDYDVVLSTQSGQVEDIQRLAHHGICDGLILMDIKRKDPRVALAAELSIPVILMGRTDGIATVDSVDINTYDAGRLAVEAAAPNHQVVIGVGEGGQRLAEFRFISDFYEGMETAAKEYGLDYHPVQLTNTRFESLSRELSPWIAQAHERMTAFIVRAPEMVSDLLTVLRTSGLKVGQEVSVIGYCTDMVATQFEPPLANIAPALEHLANVVVEQLLRRVNKGTLPVSTTLVQPRELVIRSSLKRDDPTSSSASYESDAE</sequence>
<feature type="domain" description="HTH lacI-type" evidence="4">
    <location>
        <begin position="7"/>
        <end position="61"/>
    </location>
</feature>
<keyword evidence="3" id="KW-0804">Transcription</keyword>
<dbReference type="InterPro" id="IPR001387">
    <property type="entry name" value="Cro/C1-type_HTH"/>
</dbReference>
<evidence type="ECO:0000256" key="2">
    <source>
        <dbReference type="ARBA" id="ARBA00023125"/>
    </source>
</evidence>
<dbReference type="CDD" id="cd01392">
    <property type="entry name" value="HTH_LacI"/>
    <property type="match status" value="1"/>
</dbReference>
<gene>
    <name evidence="6" type="ORF">EBQ10_06140</name>
</gene>
<dbReference type="SUPFAM" id="SSF53822">
    <property type="entry name" value="Periplasmic binding protein-like I"/>
    <property type="match status" value="1"/>
</dbReference>
<keyword evidence="1" id="KW-0805">Transcription regulation</keyword>